<keyword evidence="1" id="KW-0812">Transmembrane</keyword>
<sequence length="65" mass="7392">MCVGSNLLHYTAWVRLGFFCYYSSFFSFWEVCADVTEDSLSNLYGGGLDVLCTLFFCTVSLRTCM</sequence>
<keyword evidence="3" id="KW-1185">Reference proteome</keyword>
<feature type="transmembrane region" description="Helical" evidence="1">
    <location>
        <begin position="43"/>
        <end position="61"/>
    </location>
</feature>
<dbReference type="EMBL" id="ML732947">
    <property type="protein sequence ID" value="KAB8266639.1"/>
    <property type="molecule type" value="Genomic_DNA"/>
</dbReference>
<evidence type="ECO:0000313" key="2">
    <source>
        <dbReference type="EMBL" id="KAB8266639.1"/>
    </source>
</evidence>
<organism evidence="2 3">
    <name type="scientific">Aspergillus minisclerotigenes</name>
    <dbReference type="NCBI Taxonomy" id="656917"/>
    <lineage>
        <taxon>Eukaryota</taxon>
        <taxon>Fungi</taxon>
        <taxon>Dikarya</taxon>
        <taxon>Ascomycota</taxon>
        <taxon>Pezizomycotina</taxon>
        <taxon>Eurotiomycetes</taxon>
        <taxon>Eurotiomycetidae</taxon>
        <taxon>Eurotiales</taxon>
        <taxon>Aspergillaceae</taxon>
        <taxon>Aspergillus</taxon>
        <taxon>Aspergillus subgen. Circumdati</taxon>
    </lineage>
</organism>
<evidence type="ECO:0000256" key="1">
    <source>
        <dbReference type="SAM" id="Phobius"/>
    </source>
</evidence>
<keyword evidence="1" id="KW-1133">Transmembrane helix</keyword>
<dbReference type="AlphaFoldDB" id="A0A5N6ILA0"/>
<reference evidence="2 3" key="1">
    <citation type="submission" date="2019-04" db="EMBL/GenBank/DDBJ databases">
        <title>Fungal friends and foes A comparative genomics study of 23 Aspergillus species from section Flavi.</title>
        <authorList>
            <consortium name="DOE Joint Genome Institute"/>
            <person name="Kjaerbolling I."/>
            <person name="Vesth T.C."/>
            <person name="Frisvad J.C."/>
            <person name="Nybo J.L."/>
            <person name="Theobald S."/>
            <person name="Kildgaard S."/>
            <person name="Petersen T.I."/>
            <person name="Kuo A."/>
            <person name="Sato A."/>
            <person name="Lyhne E.K."/>
            <person name="Kogle M.E."/>
            <person name="Wiebenga A."/>
            <person name="Kun R.S."/>
            <person name="Lubbers R.J."/>
            <person name="Makela M.R."/>
            <person name="Barry K."/>
            <person name="Chovatia M."/>
            <person name="Clum A."/>
            <person name="Daum C."/>
            <person name="Haridas S."/>
            <person name="He G."/>
            <person name="LaButti K."/>
            <person name="Lipzen A."/>
            <person name="Mondo S."/>
            <person name="Pangilinan J."/>
            <person name="Riley R."/>
            <person name="Salamov A."/>
            <person name="Simmons B.A."/>
            <person name="Magnuson J.K."/>
            <person name="Henrissat B."/>
            <person name="Mortensen U.H."/>
            <person name="Larsen T.O."/>
            <person name="De vries R.P."/>
            <person name="Grigoriev I.V."/>
            <person name="Machida M."/>
            <person name="Baker S.E."/>
            <person name="Andersen M.R."/>
        </authorList>
    </citation>
    <scope>NUCLEOTIDE SEQUENCE [LARGE SCALE GENOMIC DNA]</scope>
    <source>
        <strain evidence="2 3">CBS 117635</strain>
    </source>
</reference>
<protein>
    <submittedName>
        <fullName evidence="2">Uncharacterized protein</fullName>
    </submittedName>
</protein>
<gene>
    <name evidence="2" type="ORF">BDV30DRAFT_221548</name>
</gene>
<accession>A0A5N6ILA0</accession>
<keyword evidence="1" id="KW-0472">Membrane</keyword>
<name>A0A5N6ILA0_9EURO</name>
<feature type="transmembrane region" description="Helical" evidence="1">
    <location>
        <begin position="12"/>
        <end position="31"/>
    </location>
</feature>
<dbReference type="Proteomes" id="UP000326289">
    <property type="component" value="Unassembled WGS sequence"/>
</dbReference>
<evidence type="ECO:0000313" key="3">
    <source>
        <dbReference type="Proteomes" id="UP000326289"/>
    </source>
</evidence>
<proteinExistence type="predicted"/>